<dbReference type="AlphaFoldDB" id="A0A1C7M9E9"/>
<dbReference type="InterPro" id="IPR050121">
    <property type="entry name" value="Cytochrome_P450_monoxygenase"/>
</dbReference>
<evidence type="ECO:0000256" key="9">
    <source>
        <dbReference type="ARBA" id="ARBA00022786"/>
    </source>
</evidence>
<dbReference type="GO" id="GO:0020037">
    <property type="term" value="F:heme binding"/>
    <property type="evidence" value="ECO:0007669"/>
    <property type="project" value="InterPro"/>
</dbReference>
<evidence type="ECO:0000256" key="2">
    <source>
        <dbReference type="ARBA" id="ARBA00001971"/>
    </source>
</evidence>
<dbReference type="STRING" id="5627.A0A1C7M9E9"/>
<keyword evidence="21" id="KW-1185">Reference proteome</keyword>
<dbReference type="EMBL" id="LUGG01000007">
    <property type="protein sequence ID" value="OBZ73462.1"/>
    <property type="molecule type" value="Genomic_DNA"/>
</dbReference>
<evidence type="ECO:0000256" key="14">
    <source>
        <dbReference type="ARBA" id="ARBA00023033"/>
    </source>
</evidence>
<evidence type="ECO:0000256" key="12">
    <source>
        <dbReference type="ARBA" id="ARBA00023002"/>
    </source>
</evidence>
<evidence type="ECO:0000256" key="4">
    <source>
        <dbReference type="ARBA" id="ARBA00010617"/>
    </source>
</evidence>
<evidence type="ECO:0000256" key="11">
    <source>
        <dbReference type="ARBA" id="ARBA00022807"/>
    </source>
</evidence>
<feature type="transmembrane region" description="Helical" evidence="18">
    <location>
        <begin position="515"/>
        <end position="538"/>
    </location>
</feature>
<evidence type="ECO:0000256" key="13">
    <source>
        <dbReference type="ARBA" id="ARBA00023004"/>
    </source>
</evidence>
<dbReference type="Proteomes" id="UP000092993">
    <property type="component" value="Unassembled WGS sequence"/>
</dbReference>
<dbReference type="SUPFAM" id="SSF54001">
    <property type="entry name" value="Cysteine proteinases"/>
    <property type="match status" value="1"/>
</dbReference>
<comment type="caution">
    <text evidence="20">The sequence shown here is derived from an EMBL/GenBank/DDBJ whole genome shotgun (WGS) entry which is preliminary data.</text>
</comment>
<feature type="compositionally biased region" description="Basic residues" evidence="17">
    <location>
        <begin position="174"/>
        <end position="192"/>
    </location>
</feature>
<keyword evidence="12" id="KW-0560">Oxidoreductase</keyword>
<feature type="domain" description="UCH catalytic" evidence="19">
    <location>
        <begin position="14"/>
        <end position="272"/>
    </location>
</feature>
<keyword evidence="9 16" id="KW-0833">Ubl conjugation pathway</keyword>
<evidence type="ECO:0000256" key="17">
    <source>
        <dbReference type="SAM" id="MobiDB-lite"/>
    </source>
</evidence>
<dbReference type="OrthoDB" id="1924260at2759"/>
<feature type="site" description="Transition state stabilizer" evidence="16">
    <location>
        <position position="92"/>
    </location>
</feature>
<keyword evidence="13 15" id="KW-0408">Iron</keyword>
<keyword evidence="7 16" id="KW-0645">Protease</keyword>
<evidence type="ECO:0000256" key="10">
    <source>
        <dbReference type="ARBA" id="ARBA00022801"/>
    </source>
</evidence>
<evidence type="ECO:0000256" key="8">
    <source>
        <dbReference type="ARBA" id="ARBA00022723"/>
    </source>
</evidence>
<dbReference type="Gene3D" id="1.10.630.10">
    <property type="entry name" value="Cytochrome P450"/>
    <property type="match status" value="1"/>
</dbReference>
<keyword evidence="14" id="KW-0503">Monooxygenase</keyword>
<dbReference type="PRINTS" id="PR00385">
    <property type="entry name" value="P450"/>
</dbReference>
<dbReference type="InterPro" id="IPR036396">
    <property type="entry name" value="Cyt_P450_sf"/>
</dbReference>
<dbReference type="GO" id="GO:0016705">
    <property type="term" value="F:oxidoreductase activity, acting on paired donors, with incorporation or reduction of molecular oxygen"/>
    <property type="evidence" value="ECO:0007669"/>
    <property type="project" value="InterPro"/>
</dbReference>
<proteinExistence type="inferred from homology"/>
<accession>A0A1C7M9E9</accession>
<dbReference type="InterPro" id="IPR002401">
    <property type="entry name" value="Cyt_P450_E_grp-I"/>
</dbReference>
<dbReference type="Pfam" id="PF00067">
    <property type="entry name" value="p450"/>
    <property type="match status" value="1"/>
</dbReference>
<evidence type="ECO:0000313" key="21">
    <source>
        <dbReference type="Proteomes" id="UP000092993"/>
    </source>
</evidence>
<evidence type="ECO:0000313" key="20">
    <source>
        <dbReference type="EMBL" id="OBZ73462.1"/>
    </source>
</evidence>
<keyword evidence="18" id="KW-0812">Transmembrane</keyword>
<sequence>MDGDESPHDLVGGSFAVVESDPGVFTSLMRKLGVGGLEVTEVYGTEPWATDHLNAYGLIFCFLCPEEDGRQTDGDDEDLEDPDARSVWFASQLSDDACASQAMLNVLLNCDGIDIGDELRELRADTEKMSSVMKGLAISNSAFIREAQNSLARPADIRGALHAIAKTTLESSRKLKPPPAKKRKKSGSRAKVKASEGQVDSYHFIGYVPAQGKVWELDGLRSSGPLEVGELASEDAIRSWIDVVRPALNMKMKSLVHGGDDHIQYNLLAIIDDPYLRASDELEMLKRKRNALQRRLDELHPLGWHDKVDPVVLASASEAFSTSVRPFATQSGPVFSGGFGAQKMDMELSILDMPTRNLIQAWEACVNAAIPAKIAVEEEIVKSKSIHIPIQSSQSLAKSHSGDGMNAVCGVLCVPLILELSLNVRRTCVEPHDNSRYGSDADIVLLLTPRQLDKVPSVPRLCPMMIVMIHCIRTCGPSQRCMSLLSAAAGYSSFARQRVTTNSRFSSHQHLTETMAAIVLLLQAGFIFCATWVLWYLLRSLFIPSPFDNIPGPPSSKSWIKGHYAQLFDRNGWEFQRELGERYGPVVKINGLFGDKQLYVFDPVALHHIIVKDQYIYEETSTFITSNSLLFGKGLLATLGDHHRRQRKLLNPVFSINNMRHMLPIFYKISGSLRNAIAAKLDDGPKEIDILNWMCRTALELIGQGGLGYSFDPLVHDVANPYGDVMKSLGFVFHPRCYSLIPILAKIGSPVFRRRVVELIPYKPYQRVLEIVDIMDTRSKEVFYAKKAAMKKGDEAVLAQFGEGKDIMSRLLQANMAASVEDKLSDDELLGQMSSLIFAAMDTTATGLSHILNLLAEHQDVQEKLRREVTEARDNRGDIPYDELVELPYLDAVCRETLRLYAPVSFDAEGHRFAVGKSYQRRDGTLIHEIPIPNNTNIIIAILASNRNPALWGPDAHEWKPERWLTALPATVGEARVPGIYSNLLTFLGGGRACIGFKFSQMEMKVVLSVLLESFKFSLPKERLMWNFGGIQYPSAGDDPKPRLPMKVELVKSV</sequence>
<evidence type="ECO:0000259" key="19">
    <source>
        <dbReference type="PROSITE" id="PS52048"/>
    </source>
</evidence>
<dbReference type="GO" id="GO:0004497">
    <property type="term" value="F:monooxygenase activity"/>
    <property type="evidence" value="ECO:0007669"/>
    <property type="project" value="UniProtKB-KW"/>
</dbReference>
<feature type="active site" description="Proton donor" evidence="16">
    <location>
        <position position="203"/>
    </location>
</feature>
<keyword evidence="6 15" id="KW-0349">Heme</keyword>
<protein>
    <recommendedName>
        <fullName evidence="5 16">ubiquitinyl hydrolase 1</fullName>
        <ecNumber evidence="5 16">3.4.19.12</ecNumber>
    </recommendedName>
</protein>
<dbReference type="CDD" id="cd11069">
    <property type="entry name" value="CYP_FUM15-like"/>
    <property type="match status" value="1"/>
</dbReference>
<evidence type="ECO:0000256" key="3">
    <source>
        <dbReference type="ARBA" id="ARBA00005179"/>
    </source>
</evidence>
<dbReference type="PROSITE" id="PS52048">
    <property type="entry name" value="UCH_DOMAIN"/>
    <property type="match status" value="1"/>
</dbReference>
<keyword evidence="11 16" id="KW-0788">Thiol protease</keyword>
<name>A0A1C7M9E9_GRIFR</name>
<dbReference type="PANTHER" id="PTHR24305">
    <property type="entry name" value="CYTOCHROME P450"/>
    <property type="match status" value="1"/>
</dbReference>
<comment type="similarity">
    <text evidence="4">Belongs to the cytochrome P450 family.</text>
</comment>
<dbReference type="SUPFAM" id="SSF48264">
    <property type="entry name" value="Cytochrome P450"/>
    <property type="match status" value="1"/>
</dbReference>
<evidence type="ECO:0000256" key="16">
    <source>
        <dbReference type="PROSITE-ProRule" id="PRU01393"/>
    </source>
</evidence>
<evidence type="ECO:0000256" key="5">
    <source>
        <dbReference type="ARBA" id="ARBA00012759"/>
    </source>
</evidence>
<dbReference type="GO" id="GO:0006511">
    <property type="term" value="P:ubiquitin-dependent protein catabolic process"/>
    <property type="evidence" value="ECO:0007669"/>
    <property type="project" value="UniProtKB-UniRule"/>
</dbReference>
<feature type="binding site" description="axial binding residue" evidence="15">
    <location>
        <position position="994"/>
    </location>
    <ligand>
        <name>heme</name>
        <dbReference type="ChEBI" id="CHEBI:30413"/>
    </ligand>
    <ligandPart>
        <name>Fe</name>
        <dbReference type="ChEBI" id="CHEBI:18248"/>
    </ligandPart>
</feature>
<dbReference type="InterPro" id="IPR036959">
    <property type="entry name" value="Peptidase_C12_UCH_sf"/>
</dbReference>
<dbReference type="InterPro" id="IPR001128">
    <property type="entry name" value="Cyt_P450"/>
</dbReference>
<feature type="active site" description="Nucleophile" evidence="16">
    <location>
        <position position="98"/>
    </location>
</feature>
<dbReference type="Gene3D" id="3.40.532.10">
    <property type="entry name" value="Peptidase C12, ubiquitin carboxyl-terminal hydrolase"/>
    <property type="match status" value="1"/>
</dbReference>
<dbReference type="InterPro" id="IPR001578">
    <property type="entry name" value="Peptidase_C12_UCH"/>
</dbReference>
<comment type="pathway">
    <text evidence="3">Secondary metabolite biosynthesis.</text>
</comment>
<evidence type="ECO:0000256" key="7">
    <source>
        <dbReference type="ARBA" id="ARBA00022670"/>
    </source>
</evidence>
<dbReference type="GO" id="GO:0005506">
    <property type="term" value="F:iron ion binding"/>
    <property type="evidence" value="ECO:0007669"/>
    <property type="project" value="InterPro"/>
</dbReference>
<dbReference type="GO" id="GO:0004843">
    <property type="term" value="F:cysteine-type deubiquitinase activity"/>
    <property type="evidence" value="ECO:0007669"/>
    <property type="project" value="UniProtKB-UniRule"/>
</dbReference>
<comment type="cofactor">
    <cofactor evidence="2 15">
        <name>heme</name>
        <dbReference type="ChEBI" id="CHEBI:30413"/>
    </cofactor>
</comment>
<dbReference type="EC" id="3.4.19.12" evidence="5 16"/>
<feature type="region of interest" description="Disordered" evidence="17">
    <location>
        <begin position="171"/>
        <end position="194"/>
    </location>
</feature>
<evidence type="ECO:0000256" key="1">
    <source>
        <dbReference type="ARBA" id="ARBA00000707"/>
    </source>
</evidence>
<evidence type="ECO:0000256" key="6">
    <source>
        <dbReference type="ARBA" id="ARBA00022617"/>
    </source>
</evidence>
<comment type="similarity">
    <text evidence="16">Belongs to the peptidase C12 family.</text>
</comment>
<dbReference type="InterPro" id="IPR038765">
    <property type="entry name" value="Papain-like_cys_pep_sf"/>
</dbReference>
<feature type="site" description="Important for enzyme activity" evidence="16">
    <location>
        <position position="218"/>
    </location>
</feature>
<keyword evidence="8 15" id="KW-0479">Metal-binding</keyword>
<organism evidence="20 21">
    <name type="scientific">Grifola frondosa</name>
    <name type="common">Maitake</name>
    <name type="synonym">Polyporus frondosus</name>
    <dbReference type="NCBI Taxonomy" id="5627"/>
    <lineage>
        <taxon>Eukaryota</taxon>
        <taxon>Fungi</taxon>
        <taxon>Dikarya</taxon>
        <taxon>Basidiomycota</taxon>
        <taxon>Agaricomycotina</taxon>
        <taxon>Agaricomycetes</taxon>
        <taxon>Polyporales</taxon>
        <taxon>Grifolaceae</taxon>
        <taxon>Grifola</taxon>
    </lineage>
</organism>
<keyword evidence="10 16" id="KW-0378">Hydrolase</keyword>
<evidence type="ECO:0000256" key="18">
    <source>
        <dbReference type="SAM" id="Phobius"/>
    </source>
</evidence>
<dbReference type="Pfam" id="PF01088">
    <property type="entry name" value="Peptidase_C12"/>
    <property type="match status" value="1"/>
</dbReference>
<dbReference type="PRINTS" id="PR00463">
    <property type="entry name" value="EP450I"/>
</dbReference>
<comment type="catalytic activity">
    <reaction evidence="1 16">
        <text>Thiol-dependent hydrolysis of ester, thioester, amide, peptide and isopeptide bonds formed by the C-terminal Gly of ubiquitin (a 76-residue protein attached to proteins as an intracellular targeting signal).</text>
        <dbReference type="EC" id="3.4.19.12"/>
    </reaction>
</comment>
<evidence type="ECO:0000256" key="15">
    <source>
        <dbReference type="PIRSR" id="PIRSR602401-1"/>
    </source>
</evidence>
<keyword evidence="18" id="KW-0472">Membrane</keyword>
<reference evidence="20 21" key="1">
    <citation type="submission" date="2016-03" db="EMBL/GenBank/DDBJ databases">
        <title>Whole genome sequencing of Grifola frondosa 9006-11.</title>
        <authorList>
            <person name="Min B."/>
            <person name="Park H."/>
            <person name="Kim J.-G."/>
            <person name="Cho H."/>
            <person name="Oh Y.-L."/>
            <person name="Kong W.-S."/>
            <person name="Choi I.-G."/>
        </authorList>
    </citation>
    <scope>NUCLEOTIDE SEQUENCE [LARGE SCALE GENOMIC DNA]</scope>
    <source>
        <strain evidence="20 21">9006-11</strain>
    </source>
</reference>
<gene>
    <name evidence="20" type="primary">Uchl5</name>
    <name evidence="20" type="ORF">A0H81_06929</name>
</gene>
<keyword evidence="18" id="KW-1133">Transmembrane helix</keyword>
<dbReference type="PANTHER" id="PTHR24305:SF166">
    <property type="entry name" value="CYTOCHROME P450 12A4, MITOCHONDRIAL-RELATED"/>
    <property type="match status" value="1"/>
</dbReference>